<keyword evidence="1" id="KW-1133">Transmembrane helix</keyword>
<reference evidence="2 3" key="1">
    <citation type="submission" date="2024-01" db="EMBL/GenBank/DDBJ databases">
        <title>The genomes of 5 underutilized Papilionoideae crops provide insights into root nodulation and disease resistanc.</title>
        <authorList>
            <person name="Jiang F."/>
        </authorList>
    </citation>
    <scope>NUCLEOTIDE SEQUENCE [LARGE SCALE GENOMIC DNA]</scope>
    <source>
        <strain evidence="2">LVBAO_FW01</strain>
        <tissue evidence="2">Leaves</tissue>
    </source>
</reference>
<keyword evidence="1" id="KW-0812">Transmembrane</keyword>
<gene>
    <name evidence="2" type="ORF">VNO77_00121</name>
</gene>
<dbReference type="AlphaFoldDB" id="A0AAN9MQJ0"/>
<evidence type="ECO:0000313" key="2">
    <source>
        <dbReference type="EMBL" id="KAK7358196.1"/>
    </source>
</evidence>
<sequence>MVLRTSVLLRRVATYLNGSSHTTALLPPEAEIWGLEFHFFLMRCSVVSAPLYGILYLLFFSLECVAPLVER</sequence>
<name>A0AAN9MQJ0_CANGL</name>
<dbReference type="EMBL" id="JAYMYQ010000001">
    <property type="protein sequence ID" value="KAK7358196.1"/>
    <property type="molecule type" value="Genomic_DNA"/>
</dbReference>
<feature type="transmembrane region" description="Helical" evidence="1">
    <location>
        <begin position="49"/>
        <end position="69"/>
    </location>
</feature>
<protein>
    <submittedName>
        <fullName evidence="2">Uncharacterized protein</fullName>
    </submittedName>
</protein>
<organism evidence="2 3">
    <name type="scientific">Canavalia gladiata</name>
    <name type="common">Sword bean</name>
    <name type="synonym">Dolichos gladiatus</name>
    <dbReference type="NCBI Taxonomy" id="3824"/>
    <lineage>
        <taxon>Eukaryota</taxon>
        <taxon>Viridiplantae</taxon>
        <taxon>Streptophyta</taxon>
        <taxon>Embryophyta</taxon>
        <taxon>Tracheophyta</taxon>
        <taxon>Spermatophyta</taxon>
        <taxon>Magnoliopsida</taxon>
        <taxon>eudicotyledons</taxon>
        <taxon>Gunneridae</taxon>
        <taxon>Pentapetalae</taxon>
        <taxon>rosids</taxon>
        <taxon>fabids</taxon>
        <taxon>Fabales</taxon>
        <taxon>Fabaceae</taxon>
        <taxon>Papilionoideae</taxon>
        <taxon>50 kb inversion clade</taxon>
        <taxon>NPAAA clade</taxon>
        <taxon>indigoferoid/millettioid clade</taxon>
        <taxon>Phaseoleae</taxon>
        <taxon>Canavalia</taxon>
    </lineage>
</organism>
<proteinExistence type="predicted"/>
<keyword evidence="1" id="KW-0472">Membrane</keyword>
<dbReference type="Proteomes" id="UP001367508">
    <property type="component" value="Unassembled WGS sequence"/>
</dbReference>
<evidence type="ECO:0000256" key="1">
    <source>
        <dbReference type="SAM" id="Phobius"/>
    </source>
</evidence>
<comment type="caution">
    <text evidence="2">The sequence shown here is derived from an EMBL/GenBank/DDBJ whole genome shotgun (WGS) entry which is preliminary data.</text>
</comment>
<keyword evidence="3" id="KW-1185">Reference proteome</keyword>
<accession>A0AAN9MQJ0</accession>
<evidence type="ECO:0000313" key="3">
    <source>
        <dbReference type="Proteomes" id="UP001367508"/>
    </source>
</evidence>